<proteinExistence type="predicted"/>
<dbReference type="AlphaFoldDB" id="H5SLE0"/>
<dbReference type="InterPro" id="IPR034660">
    <property type="entry name" value="DinB/YfiT-like"/>
</dbReference>
<protein>
    <recommendedName>
        <fullName evidence="2">DinB-like domain-containing protein</fullName>
    </recommendedName>
</protein>
<name>H5SLE0_9ZZZZ</name>
<dbReference type="Gene3D" id="1.20.120.450">
    <property type="entry name" value="dinb family like domain"/>
    <property type="match status" value="1"/>
</dbReference>
<accession>H5SLE0</accession>
<dbReference type="SUPFAM" id="SSF109854">
    <property type="entry name" value="DinB/YfiT-like putative metalloenzymes"/>
    <property type="match status" value="1"/>
</dbReference>
<dbReference type="EMBL" id="AP011763">
    <property type="protein sequence ID" value="BAL56976.1"/>
    <property type="molecule type" value="Genomic_DNA"/>
</dbReference>
<evidence type="ECO:0000313" key="1">
    <source>
        <dbReference type="EMBL" id="BAL56976.1"/>
    </source>
</evidence>
<reference evidence="1" key="2">
    <citation type="journal article" date="2012" name="PLoS ONE">
        <title>A Deeply Branching Thermophilic Bacterium with an Ancient Acetyl-CoA Pathway Dominates a Subsurface Ecosystem.</title>
        <authorList>
            <person name="Takami H."/>
            <person name="Noguchi H."/>
            <person name="Takaki Y."/>
            <person name="Uchiyama I."/>
            <person name="Toyoda A."/>
            <person name="Nishi S."/>
            <person name="Chee G.-J."/>
            <person name="Arai W."/>
            <person name="Nunoura T."/>
            <person name="Itoh T."/>
            <person name="Hattori M."/>
            <person name="Takai K."/>
        </authorList>
    </citation>
    <scope>NUCLEOTIDE SEQUENCE</scope>
</reference>
<organism evidence="1">
    <name type="scientific">uncultured prokaryote</name>
    <dbReference type="NCBI Taxonomy" id="198431"/>
    <lineage>
        <taxon>unclassified sequences</taxon>
        <taxon>environmental samples</taxon>
    </lineage>
</organism>
<reference evidence="1" key="1">
    <citation type="journal article" date="2005" name="Environ. Microbiol.">
        <title>Genetic and functional properties of uncultivated thermophilic crenarchaeotes from a subsurface gold mine as revealed by analysis of genome fragments.</title>
        <authorList>
            <person name="Nunoura T."/>
            <person name="Hirayama H."/>
            <person name="Takami H."/>
            <person name="Oida H."/>
            <person name="Nishi S."/>
            <person name="Shimamura S."/>
            <person name="Suzuki Y."/>
            <person name="Inagaki F."/>
            <person name="Takai K."/>
            <person name="Nealson K.H."/>
            <person name="Horikoshi K."/>
        </authorList>
    </citation>
    <scope>NUCLEOTIDE SEQUENCE</scope>
</reference>
<gene>
    <name evidence="1" type="ORF">HGMM_F46A05C15</name>
</gene>
<evidence type="ECO:0008006" key="2">
    <source>
        <dbReference type="Google" id="ProtNLM"/>
    </source>
</evidence>
<sequence>MRSFLGKATPQDLARPVHTNISGGATVGQLMDLALGHSTHHLKQLYHYFGLLGIVPDRPLTAKDLEGIAVPSELF</sequence>